<dbReference type="EMBL" id="JAINDJ010000008">
    <property type="protein sequence ID" value="KAG9440680.1"/>
    <property type="molecule type" value="Genomic_DNA"/>
</dbReference>
<protein>
    <recommendedName>
        <fullName evidence="5">Proline-rich extensin-like protein EPR1</fullName>
    </recommendedName>
</protein>
<feature type="region of interest" description="Disordered" evidence="1">
    <location>
        <begin position="86"/>
        <end position="245"/>
    </location>
</feature>
<feature type="compositionally biased region" description="Pro residues" evidence="1">
    <location>
        <begin position="229"/>
        <end position="245"/>
    </location>
</feature>
<gene>
    <name evidence="3" type="ORF">H6P81_020845</name>
</gene>
<keyword evidence="4" id="KW-1185">Reference proteome</keyword>
<proteinExistence type="predicted"/>
<evidence type="ECO:0000313" key="4">
    <source>
        <dbReference type="Proteomes" id="UP000825729"/>
    </source>
</evidence>
<reference evidence="3 4" key="1">
    <citation type="submission" date="2021-07" db="EMBL/GenBank/DDBJ databases">
        <title>The Aristolochia fimbriata genome: insights into angiosperm evolution, floral development and chemical biosynthesis.</title>
        <authorList>
            <person name="Jiao Y."/>
        </authorList>
    </citation>
    <scope>NUCLEOTIDE SEQUENCE [LARGE SCALE GENOMIC DNA]</scope>
    <source>
        <strain evidence="3">IBCAS-2021</strain>
        <tissue evidence="3">Leaf</tissue>
    </source>
</reference>
<feature type="transmembrane region" description="Helical" evidence="2">
    <location>
        <begin position="37"/>
        <end position="57"/>
    </location>
</feature>
<name>A0AAV7DXC2_ARIFI</name>
<keyword evidence="2" id="KW-1133">Transmembrane helix</keyword>
<sequence>MAQRPATPLRAPPCYKSAPLAVRRNDSQRETKYCKMALLFPTTVLSLSLTLLLLLVLSSSAFSGHDGITAAKPSAADSVLGHSYVDRQTQSTKPQYSEPRLFGIRAPPSNKATRYSLSSEPLPSPETHPATPFWSKINEPPAPRPKTDHGSKPSWAMPPPPPKTDYGATPFLAIPPAPPKTTDEGATPFWKIPPPQPKTDHGTRHFWAKTNVPRVPVTPLKTHKVRPDNPIPPPSGAPPPYPRRL</sequence>
<accession>A0AAV7DXC2</accession>
<organism evidence="3 4">
    <name type="scientific">Aristolochia fimbriata</name>
    <name type="common">White veined hardy Dutchman's pipe vine</name>
    <dbReference type="NCBI Taxonomy" id="158543"/>
    <lineage>
        <taxon>Eukaryota</taxon>
        <taxon>Viridiplantae</taxon>
        <taxon>Streptophyta</taxon>
        <taxon>Embryophyta</taxon>
        <taxon>Tracheophyta</taxon>
        <taxon>Spermatophyta</taxon>
        <taxon>Magnoliopsida</taxon>
        <taxon>Magnoliidae</taxon>
        <taxon>Piperales</taxon>
        <taxon>Aristolochiaceae</taxon>
        <taxon>Aristolochia</taxon>
    </lineage>
</organism>
<evidence type="ECO:0000256" key="2">
    <source>
        <dbReference type="SAM" id="Phobius"/>
    </source>
</evidence>
<dbReference type="Proteomes" id="UP000825729">
    <property type="component" value="Unassembled WGS sequence"/>
</dbReference>
<keyword evidence="2" id="KW-0812">Transmembrane</keyword>
<comment type="caution">
    <text evidence="3">The sequence shown here is derived from an EMBL/GenBank/DDBJ whole genome shotgun (WGS) entry which is preliminary data.</text>
</comment>
<feature type="compositionally biased region" description="Polar residues" evidence="1">
    <location>
        <begin position="86"/>
        <end position="95"/>
    </location>
</feature>
<evidence type="ECO:0008006" key="5">
    <source>
        <dbReference type="Google" id="ProtNLM"/>
    </source>
</evidence>
<evidence type="ECO:0000256" key="1">
    <source>
        <dbReference type="SAM" id="MobiDB-lite"/>
    </source>
</evidence>
<dbReference type="AlphaFoldDB" id="A0AAV7DXC2"/>
<keyword evidence="2" id="KW-0472">Membrane</keyword>
<evidence type="ECO:0000313" key="3">
    <source>
        <dbReference type="EMBL" id="KAG9440680.1"/>
    </source>
</evidence>